<feature type="transmembrane region" description="Helical" evidence="7">
    <location>
        <begin position="24"/>
        <end position="43"/>
    </location>
</feature>
<gene>
    <name evidence="9" type="ORF">Airi02_005140</name>
</gene>
<feature type="transmembrane region" description="Helical" evidence="7">
    <location>
        <begin position="357"/>
        <end position="377"/>
    </location>
</feature>
<evidence type="ECO:0000313" key="9">
    <source>
        <dbReference type="EMBL" id="GLY82582.1"/>
    </source>
</evidence>
<evidence type="ECO:0000256" key="2">
    <source>
        <dbReference type="ARBA" id="ARBA00022448"/>
    </source>
</evidence>
<feature type="transmembrane region" description="Helical" evidence="7">
    <location>
        <begin position="299"/>
        <end position="318"/>
    </location>
</feature>
<dbReference type="Pfam" id="PF07690">
    <property type="entry name" value="MFS_1"/>
    <property type="match status" value="1"/>
</dbReference>
<feature type="transmembrane region" description="Helical" evidence="7">
    <location>
        <begin position="95"/>
        <end position="117"/>
    </location>
</feature>
<evidence type="ECO:0000256" key="5">
    <source>
        <dbReference type="ARBA" id="ARBA00023136"/>
    </source>
</evidence>
<keyword evidence="3 7" id="KW-0812">Transmembrane</keyword>
<dbReference type="AlphaFoldDB" id="A0A9W6VXE9"/>
<feature type="domain" description="Major facilitator superfamily (MFS) profile" evidence="8">
    <location>
        <begin position="26"/>
        <end position="421"/>
    </location>
</feature>
<dbReference type="RefSeq" id="WP_285566340.1">
    <property type="nucleotide sequence ID" value="NZ_BSTK01000001.1"/>
</dbReference>
<dbReference type="SUPFAM" id="SSF103473">
    <property type="entry name" value="MFS general substrate transporter"/>
    <property type="match status" value="1"/>
</dbReference>
<dbReference type="GO" id="GO:0022857">
    <property type="term" value="F:transmembrane transporter activity"/>
    <property type="evidence" value="ECO:0007669"/>
    <property type="project" value="InterPro"/>
</dbReference>
<feature type="transmembrane region" description="Helical" evidence="7">
    <location>
        <begin position="265"/>
        <end position="287"/>
    </location>
</feature>
<evidence type="ECO:0000256" key="6">
    <source>
        <dbReference type="SAM" id="MobiDB-lite"/>
    </source>
</evidence>
<dbReference type="PANTHER" id="PTHR43791">
    <property type="entry name" value="PERMEASE-RELATED"/>
    <property type="match status" value="1"/>
</dbReference>
<keyword evidence="4 7" id="KW-1133">Transmembrane helix</keyword>
<dbReference type="PROSITE" id="PS50850">
    <property type="entry name" value="MFS"/>
    <property type="match status" value="1"/>
</dbReference>
<feature type="transmembrane region" description="Helical" evidence="7">
    <location>
        <begin position="55"/>
        <end position="75"/>
    </location>
</feature>
<feature type="transmembrane region" description="Helical" evidence="7">
    <location>
        <begin position="324"/>
        <end position="345"/>
    </location>
</feature>
<dbReference type="CDD" id="cd06174">
    <property type="entry name" value="MFS"/>
    <property type="match status" value="1"/>
</dbReference>
<name>A0A9W6VXE9_9ACTN</name>
<feature type="region of interest" description="Disordered" evidence="6">
    <location>
        <begin position="424"/>
        <end position="481"/>
    </location>
</feature>
<protein>
    <submittedName>
        <fullName evidence="9">MFS transporter</fullName>
    </submittedName>
</protein>
<keyword evidence="10" id="KW-1185">Reference proteome</keyword>
<dbReference type="InterPro" id="IPR011701">
    <property type="entry name" value="MFS"/>
</dbReference>
<comment type="subcellular location">
    <subcellularLocation>
        <location evidence="1">Cell membrane</location>
        <topology evidence="1">Multi-pass membrane protein</topology>
    </subcellularLocation>
</comment>
<organism evidence="9 10">
    <name type="scientific">Actinoallomurus iriomotensis</name>
    <dbReference type="NCBI Taxonomy" id="478107"/>
    <lineage>
        <taxon>Bacteria</taxon>
        <taxon>Bacillati</taxon>
        <taxon>Actinomycetota</taxon>
        <taxon>Actinomycetes</taxon>
        <taxon>Streptosporangiales</taxon>
        <taxon>Thermomonosporaceae</taxon>
        <taxon>Actinoallomurus</taxon>
    </lineage>
</organism>
<feature type="transmembrane region" description="Helical" evidence="7">
    <location>
        <begin position="149"/>
        <end position="169"/>
    </location>
</feature>
<accession>A0A9W6VXE9</accession>
<dbReference type="Proteomes" id="UP001165074">
    <property type="component" value="Unassembled WGS sequence"/>
</dbReference>
<evidence type="ECO:0000313" key="10">
    <source>
        <dbReference type="Proteomes" id="UP001165074"/>
    </source>
</evidence>
<dbReference type="EMBL" id="BSTK01000001">
    <property type="protein sequence ID" value="GLY82582.1"/>
    <property type="molecule type" value="Genomic_DNA"/>
</dbReference>
<dbReference type="InterPro" id="IPR020846">
    <property type="entry name" value="MFS_dom"/>
</dbReference>
<sequence length="481" mass="50365">MNVAVLSPPRPQSSSHPLGGRRAWSVWGVGALVYLVAFFHRTSLGVAALAAQQRFGVGATALSSFAILQLGVYLVMQVPSGIMADRFGPRRMLGAALLCMALGETLFAFATSLPLAVLGRGMVGLGDAFTFISVVRLAASWFPRQRFAVLTALTAMTGSLGQVGGTVPLSAALRSFGWTPTFLGTAVLSAALAIVVWWWIADHPAPAMERSSTANPILADLREVVRQRGTRTAVWAHFTLMSAFMVLATLWGYPYLVKGLGMGAGPARLTLTLTAAAPLVVAPAFGWLAGRRPQLRGRLIVSVAAALAVVWVTAVTWPGGHLPVAFAVVLVLVSAVGSAASMLAFDLARDANPPSRGGIASGVVNIGGFSAAMSASLSAGTLLDAAGGTYDAPSFQLAFAPITCMIVIGTVRLTLLLRPWRRLRPAPGDHTGERTARPLSPAPTTHTPATRPPSAAPHRKPHPTRPHRPAGRAARSSRPRC</sequence>
<evidence type="ECO:0000256" key="7">
    <source>
        <dbReference type="SAM" id="Phobius"/>
    </source>
</evidence>
<keyword evidence="5 7" id="KW-0472">Membrane</keyword>
<feature type="compositionally biased region" description="Basic residues" evidence="6">
    <location>
        <begin position="457"/>
        <end position="481"/>
    </location>
</feature>
<feature type="transmembrane region" description="Helical" evidence="7">
    <location>
        <begin position="123"/>
        <end position="142"/>
    </location>
</feature>
<feature type="transmembrane region" description="Helical" evidence="7">
    <location>
        <begin position="397"/>
        <end position="417"/>
    </location>
</feature>
<dbReference type="GO" id="GO:0005886">
    <property type="term" value="C:plasma membrane"/>
    <property type="evidence" value="ECO:0007669"/>
    <property type="project" value="UniProtKB-SubCell"/>
</dbReference>
<evidence type="ECO:0000256" key="4">
    <source>
        <dbReference type="ARBA" id="ARBA00022989"/>
    </source>
</evidence>
<dbReference type="Gene3D" id="1.20.1250.20">
    <property type="entry name" value="MFS general substrate transporter like domains"/>
    <property type="match status" value="2"/>
</dbReference>
<dbReference type="InterPro" id="IPR036259">
    <property type="entry name" value="MFS_trans_sf"/>
</dbReference>
<evidence type="ECO:0000256" key="3">
    <source>
        <dbReference type="ARBA" id="ARBA00022692"/>
    </source>
</evidence>
<feature type="transmembrane region" description="Helical" evidence="7">
    <location>
        <begin position="232"/>
        <end position="253"/>
    </location>
</feature>
<evidence type="ECO:0000259" key="8">
    <source>
        <dbReference type="PROSITE" id="PS50850"/>
    </source>
</evidence>
<reference evidence="9" key="1">
    <citation type="submission" date="2023-03" db="EMBL/GenBank/DDBJ databases">
        <title>Actinoallomurus iriomotensis NBRC 103684.</title>
        <authorList>
            <person name="Ichikawa N."/>
            <person name="Sato H."/>
            <person name="Tonouchi N."/>
        </authorList>
    </citation>
    <scope>NUCLEOTIDE SEQUENCE</scope>
    <source>
        <strain evidence="9">NBRC 103684</strain>
    </source>
</reference>
<dbReference type="PANTHER" id="PTHR43791:SF36">
    <property type="entry name" value="TRANSPORTER, PUTATIVE (AFU_ORTHOLOGUE AFUA_6G08340)-RELATED"/>
    <property type="match status" value="1"/>
</dbReference>
<comment type="caution">
    <text evidence="9">The sequence shown here is derived from an EMBL/GenBank/DDBJ whole genome shotgun (WGS) entry which is preliminary data.</text>
</comment>
<proteinExistence type="predicted"/>
<evidence type="ECO:0000256" key="1">
    <source>
        <dbReference type="ARBA" id="ARBA00004651"/>
    </source>
</evidence>
<feature type="transmembrane region" description="Helical" evidence="7">
    <location>
        <begin position="181"/>
        <end position="200"/>
    </location>
</feature>
<keyword evidence="2" id="KW-0813">Transport</keyword>